<feature type="domain" description="Peptidase S24/S26A/S26B/S26C" evidence="1">
    <location>
        <begin position="14"/>
        <end position="120"/>
    </location>
</feature>
<evidence type="ECO:0000259" key="1">
    <source>
        <dbReference type="Pfam" id="PF00717"/>
    </source>
</evidence>
<accession>A0A151JGE2</accession>
<organism evidence="2 3">
    <name type="scientific">Vibrio cidicii</name>
    <dbReference type="NCBI Taxonomy" id="1763883"/>
    <lineage>
        <taxon>Bacteria</taxon>
        <taxon>Pseudomonadati</taxon>
        <taxon>Pseudomonadota</taxon>
        <taxon>Gammaproteobacteria</taxon>
        <taxon>Vibrionales</taxon>
        <taxon>Vibrionaceae</taxon>
        <taxon>Vibrio</taxon>
    </lineage>
</organism>
<gene>
    <name evidence="2" type="ORF">AUQ44_03205</name>
</gene>
<dbReference type="InterPro" id="IPR039418">
    <property type="entry name" value="LexA-like"/>
</dbReference>
<dbReference type="InterPro" id="IPR050077">
    <property type="entry name" value="LexA_repressor"/>
</dbReference>
<dbReference type="NCBIfam" id="NF007621">
    <property type="entry name" value="PRK10276.1"/>
    <property type="match status" value="1"/>
</dbReference>
<dbReference type="PANTHER" id="PTHR33516:SF2">
    <property type="entry name" value="LEXA REPRESSOR-RELATED"/>
    <property type="match status" value="1"/>
</dbReference>
<dbReference type="Proteomes" id="UP000075349">
    <property type="component" value="Unassembled WGS sequence"/>
</dbReference>
<dbReference type="InterPro" id="IPR015927">
    <property type="entry name" value="Peptidase_S24_S26A/B/C"/>
</dbReference>
<proteinExistence type="predicted"/>
<evidence type="ECO:0000313" key="2">
    <source>
        <dbReference type="EMBL" id="KYN24850.1"/>
    </source>
</evidence>
<evidence type="ECO:0000313" key="3">
    <source>
        <dbReference type="Proteomes" id="UP000075349"/>
    </source>
</evidence>
<dbReference type="SUPFAM" id="SSF51306">
    <property type="entry name" value="LexA/Signal peptidase"/>
    <property type="match status" value="1"/>
</dbReference>
<dbReference type="AlphaFoldDB" id="A0A151JGE2"/>
<dbReference type="Gene3D" id="2.10.109.10">
    <property type="entry name" value="Umud Fragment, subunit A"/>
    <property type="match status" value="1"/>
</dbReference>
<dbReference type="EMBL" id="LOMK01000001">
    <property type="protein sequence ID" value="KYN24850.1"/>
    <property type="molecule type" value="Genomic_DNA"/>
</dbReference>
<name>A0A151JGE2_9VIBR</name>
<dbReference type="CDD" id="cd06529">
    <property type="entry name" value="S24_LexA-like"/>
    <property type="match status" value="1"/>
</dbReference>
<dbReference type="PANTHER" id="PTHR33516">
    <property type="entry name" value="LEXA REPRESSOR"/>
    <property type="match status" value="1"/>
</dbReference>
<protein>
    <submittedName>
        <fullName evidence="2">DNA polymerase V</fullName>
    </submittedName>
</protein>
<dbReference type="Pfam" id="PF00717">
    <property type="entry name" value="Peptidase_S24"/>
    <property type="match status" value="1"/>
</dbReference>
<sequence>MKVIPLFASAGITGFESPAAEYNQLDLSLDELLVERPSSTFLGFAQGESMIEVGIFDGDLLIVDRFPVAKHNDVIVANLNGEFICKIIDMHNRQLLSANPKYGTVTITENDTFTIEGVVVSSVRLFKKSFLLSA</sequence>
<dbReference type="InterPro" id="IPR036286">
    <property type="entry name" value="LexA/Signal_pep-like_sf"/>
</dbReference>
<reference evidence="3" key="1">
    <citation type="submission" date="2015-12" db="EMBL/GenBank/DDBJ databases">
        <authorList>
            <person name="Tarr C.L."/>
            <person name="Gladney L.M."/>
        </authorList>
    </citation>
    <scope>NUCLEOTIDE SEQUENCE [LARGE SCALE GENOMIC DNA]</scope>
    <source>
        <strain evidence="3">2756-81</strain>
    </source>
</reference>
<comment type="caution">
    <text evidence="2">The sequence shown here is derived from an EMBL/GenBank/DDBJ whole genome shotgun (WGS) entry which is preliminary data.</text>
</comment>